<dbReference type="GO" id="GO:0016460">
    <property type="term" value="C:myosin II complex"/>
    <property type="evidence" value="ECO:0007669"/>
    <property type="project" value="TreeGrafter"/>
</dbReference>
<name>D8TPR2_VOLCA</name>
<feature type="region of interest" description="Disordered" evidence="1">
    <location>
        <begin position="689"/>
        <end position="728"/>
    </location>
</feature>
<dbReference type="EMBL" id="GL378330">
    <property type="protein sequence ID" value="EFJ50660.1"/>
    <property type="molecule type" value="Genomic_DNA"/>
</dbReference>
<feature type="region of interest" description="Disordered" evidence="1">
    <location>
        <begin position="1940"/>
        <end position="1966"/>
    </location>
</feature>
<gene>
    <name evidence="2" type="ORF">VOLCADRAFT_88709</name>
</gene>
<feature type="region of interest" description="Disordered" evidence="1">
    <location>
        <begin position="1851"/>
        <end position="1891"/>
    </location>
</feature>
<dbReference type="GeneID" id="9624704"/>
<feature type="compositionally biased region" description="Low complexity" evidence="1">
    <location>
        <begin position="637"/>
        <end position="651"/>
    </location>
</feature>
<feature type="compositionally biased region" description="Low complexity" evidence="1">
    <location>
        <begin position="817"/>
        <end position="830"/>
    </location>
</feature>
<dbReference type="PANTHER" id="PTHR45615:SF40">
    <property type="entry name" value="MYOSIN HEAVY CHAIN, NON-MUSCLE"/>
    <property type="match status" value="1"/>
</dbReference>
<evidence type="ECO:0000313" key="2">
    <source>
        <dbReference type="EMBL" id="EFJ50660.1"/>
    </source>
</evidence>
<proteinExistence type="predicted"/>
<dbReference type="RefSeq" id="XP_002948253.1">
    <property type="nucleotide sequence ID" value="XM_002948207.1"/>
</dbReference>
<dbReference type="GO" id="GO:0005737">
    <property type="term" value="C:cytoplasm"/>
    <property type="evidence" value="ECO:0007669"/>
    <property type="project" value="TreeGrafter"/>
</dbReference>
<evidence type="ECO:0000256" key="1">
    <source>
        <dbReference type="SAM" id="MobiDB-lite"/>
    </source>
</evidence>
<feature type="compositionally biased region" description="Basic and acidic residues" evidence="1">
    <location>
        <begin position="63"/>
        <end position="84"/>
    </location>
</feature>
<feature type="region of interest" description="Disordered" evidence="1">
    <location>
        <begin position="617"/>
        <end position="655"/>
    </location>
</feature>
<dbReference type="GO" id="GO:0032982">
    <property type="term" value="C:myosin filament"/>
    <property type="evidence" value="ECO:0007669"/>
    <property type="project" value="TreeGrafter"/>
</dbReference>
<feature type="region of interest" description="Disordered" evidence="1">
    <location>
        <begin position="184"/>
        <end position="234"/>
    </location>
</feature>
<dbReference type="Proteomes" id="UP000001058">
    <property type="component" value="Unassembled WGS sequence"/>
</dbReference>
<feature type="compositionally biased region" description="Gly residues" evidence="1">
    <location>
        <begin position="1642"/>
        <end position="1654"/>
    </location>
</feature>
<dbReference type="InParanoid" id="D8TPR2"/>
<accession>D8TPR2</accession>
<feature type="compositionally biased region" description="Polar residues" evidence="1">
    <location>
        <begin position="1517"/>
        <end position="1527"/>
    </location>
</feature>
<dbReference type="GO" id="GO:0051015">
    <property type="term" value="F:actin filament binding"/>
    <property type="evidence" value="ECO:0007669"/>
    <property type="project" value="TreeGrafter"/>
</dbReference>
<feature type="region of interest" description="Disordered" evidence="1">
    <location>
        <begin position="1640"/>
        <end position="1668"/>
    </location>
</feature>
<evidence type="ECO:0000313" key="3">
    <source>
        <dbReference type="Proteomes" id="UP000001058"/>
    </source>
</evidence>
<sequence>MAPKLKVADLEAKLKAKEAELQAAQANLAKAEASRAKLKQYLEAFREQAVSTTQIITQYQQLQKDHSALQEKQEQLAQENERLRQAARAPLAAAAPPERAGKARQSSRGPPTEAPSVAPASAEPPAGSELAPQGLARLAQQLKEEQHRRQQLQESYVRLQQEQAAAVQESEQLRQERDLLLQQRTEQREREREGEQPQPAETWAGAGAGPALSTHQHHNDQHQQQWQRQQQQQQQNERAVQALLAQLEKQQQLNEDLRGQLDAVVRQQQDQKQQRQGGSAAGGTLVAASTVPAGPRVQPTAVKPGERGAPSTAFRGRQRREGGGGAASAPESAAGSVAIAGSDSSSSSDSGVEDTSSGAVGIAARRLQRRQQREHELQKQREHELQKQREHELQKQREHELQKQREHELQKQREHELQKQREREERLVQELTAAQSQRRAAEAALEAARRELCELQRSEAAQRGAMEHLQAQLQALQALVSEHATALKRQSAHLQRHDSQLGHHATELERHGDELRRHDGELAAAGEAASRQAAALERLQVAHEGDTAAVRGLTARLEAAVTGEEALRGRLQGMAIKMQEMHRTHSILRHAFGGGGGGDVEEGDGYGYGYGRGGWTLGEELPGRPPRGGKVSPTALPSPRQRPQQQRQQSRLCVGTQHDRLEVLVRSRSATALEQELLPLPCGEREVEVGDGETAAAQGWASPEGPSEDERMEDGGGGGEVEEQLDGHRDKRRRLEGPAAAAAVTAAAPKGNGVWELQRQQQPTRPIAAGERQLLPIIVGQQGPTAAEAPVQKDPLTADLPARGEGRQRVFTAAAAAAAGGPSADGAGEALQRRGRGRPRKERTPGELLATLLDGKATGTGQLAKVAAAAARRAAAAVRGHAVHPAPLATAVCNAILRCSRGKIGVPTPPVLNTDSGTAMAAAAVATSELTQVAGRTQKVGPDEGAGKARGSAAAVGAAVAGGSGFLAVVLPTTGRSRGHGGSGSGGAVTLLDALSGLWCKPAEQQRQVVRWLLQVVRDTDCLLGGNTAGAQSDCLSDGVAAPHEAPPHEAPPRPVSLHTVAAEECVDEVDAAGTKTEDLAAAAAAAEAVAVGEMPVGMQPASGRALGVSPPAATAASAPRPPGPVGLVGGLVARKLMSAVVACDPLDSCGQMNTSAAGTAAEGTPAGGGGGRGGAVGPVEVLGQEAPAMEGTAMHGPDLPERCAAAHALGQLFRLYQDREAFQCTALELLHAAAEARSCSAAVNPNPNTSSLNHSQQLAHSVGHEMYGGLRLAPSATPTPTPTPTSDSHSGGSSLIPLACLLVGWSQALMPVAVTMPPPDRMQVTAAAAAATAPRVTESALPRPVQAGAAVKLPPGITAAAAAAFPGSFGPVTSHDIAVPGGGTDRSVAELHGTTNGNLFCDSESEMDFDMELDVDLDPNPIRSCHHDEACMWSDPVREAQLVSEPLVVAMTTCAQLLALERLAFCCCLSADGGGDGGSSAGGGDGSDCANLLGCGSAKPLGGVRVGPPPVVPEANTANTVGSSAATPPAHGSPLGGFGHSLFAGLDCQAEAVAAAALLRAAWEQQQQQQAAQAGTEGKYSAVATLVTHGSETGAAAFAGPVLPGVAEVLIAAGVVKATMGKGYATKFSTGLATDTAAAANGGGSRKPGGEKGSGSHDSSGGGDGGPHAKDLDAALAAALARARAAVLALAARLMGLLLVVVTDRQRVRKPGLVHGEPPPPLPPLTEQLLHCPGDGTGDGGRISPAAAQASPNLAGQSRPGASEPLPSTGDAEPDTAYLAGLRQALLLTCHLLPYDVVYDRVLRQLVSWLSPGGPAAVDAGGSWLSYQRRRASAESIGAGETAAAAAAGDTAASAAGSPVEQPNGCEAPEAPSHGPAGPVTAPQGAPVVDDEDPAVLVDELVVPSGSPHIPDLPLTRLLLELIQDVACQALGSAPAIVGKPRPSAHRHAPTAACRPSSSGPPGPAAAVLRAACASLCEELASLVPTLLTPPGHRGVGDPENVEVRGVGGLQHHPQEHVPTAARQPGGEAGNCPGVGVAPLGAASPGPGTDQARTAAAAALLSVVFRVAGMCVSGLASEPEAAARGAGGGRDDDGGVDAGAGGLAGEGLCFAVASVAAGTAGRRVLRSRAAGAPSTDGVVAEVKTRVGRALSTLRQGLRQGLQGDLCGLGVRMLGQGGRGGAAASLLQLVPADEECLLARLLAPAEPLAGEAR</sequence>
<feature type="compositionally biased region" description="Basic and acidic residues" evidence="1">
    <location>
        <begin position="371"/>
        <end position="422"/>
    </location>
</feature>
<feature type="region of interest" description="Disordered" evidence="1">
    <location>
        <begin position="817"/>
        <end position="845"/>
    </location>
</feature>
<reference evidence="2 3" key="1">
    <citation type="journal article" date="2010" name="Science">
        <title>Genomic analysis of organismal complexity in the multicellular green alga Volvox carteri.</title>
        <authorList>
            <person name="Prochnik S.E."/>
            <person name="Umen J."/>
            <person name="Nedelcu A.M."/>
            <person name="Hallmann A."/>
            <person name="Miller S.M."/>
            <person name="Nishii I."/>
            <person name="Ferris P."/>
            <person name="Kuo A."/>
            <person name="Mitros T."/>
            <person name="Fritz-Laylin L.K."/>
            <person name="Hellsten U."/>
            <person name="Chapman J."/>
            <person name="Simakov O."/>
            <person name="Rensing S.A."/>
            <person name="Terry A."/>
            <person name="Pangilinan J."/>
            <person name="Kapitonov V."/>
            <person name="Jurka J."/>
            <person name="Salamov A."/>
            <person name="Shapiro H."/>
            <person name="Schmutz J."/>
            <person name="Grimwood J."/>
            <person name="Lindquist E."/>
            <person name="Lucas S."/>
            <person name="Grigoriev I.V."/>
            <person name="Schmitt R."/>
            <person name="Kirk D."/>
            <person name="Rokhsar D.S."/>
        </authorList>
    </citation>
    <scope>NUCLEOTIDE SEQUENCE [LARGE SCALE GENOMIC DNA]</scope>
    <source>
        <strain evidence="3">f. Nagariensis / Eve</strain>
    </source>
</reference>
<dbReference type="GO" id="GO:0000146">
    <property type="term" value="F:microfilament motor activity"/>
    <property type="evidence" value="ECO:0007669"/>
    <property type="project" value="TreeGrafter"/>
</dbReference>
<dbReference type="KEGG" id="vcn:VOLCADRAFT_88709"/>
<feature type="compositionally biased region" description="Low complexity" evidence="1">
    <location>
        <begin position="110"/>
        <end position="132"/>
    </location>
</feature>
<keyword evidence="3" id="KW-1185">Reference proteome</keyword>
<feature type="region of interest" description="Disordered" evidence="1">
    <location>
        <begin position="1507"/>
        <end position="1529"/>
    </location>
</feature>
<feature type="compositionally biased region" description="Low complexity" evidence="1">
    <location>
        <begin position="86"/>
        <end position="98"/>
    </location>
</feature>
<feature type="region of interest" description="Disordered" evidence="1">
    <location>
        <begin position="288"/>
        <end position="422"/>
    </location>
</feature>
<feature type="region of interest" description="Disordered" evidence="1">
    <location>
        <begin position="63"/>
        <end position="149"/>
    </location>
</feature>
<feature type="region of interest" description="Disordered" evidence="1">
    <location>
        <begin position="1271"/>
        <end position="1292"/>
    </location>
</feature>
<organism evidence="3">
    <name type="scientific">Volvox carteri f. nagariensis</name>
    <dbReference type="NCBI Taxonomy" id="3068"/>
    <lineage>
        <taxon>Eukaryota</taxon>
        <taxon>Viridiplantae</taxon>
        <taxon>Chlorophyta</taxon>
        <taxon>core chlorophytes</taxon>
        <taxon>Chlorophyceae</taxon>
        <taxon>CS clade</taxon>
        <taxon>Chlamydomonadales</taxon>
        <taxon>Volvocaceae</taxon>
        <taxon>Volvox</taxon>
    </lineage>
</organism>
<dbReference type="PANTHER" id="PTHR45615">
    <property type="entry name" value="MYOSIN HEAVY CHAIN, NON-MUSCLE"/>
    <property type="match status" value="1"/>
</dbReference>
<feature type="compositionally biased region" description="Low complexity" evidence="1">
    <location>
        <begin position="222"/>
        <end position="234"/>
    </location>
</feature>
<feature type="compositionally biased region" description="Basic and acidic residues" evidence="1">
    <location>
        <begin position="184"/>
        <end position="195"/>
    </location>
</feature>
<feature type="region of interest" description="Disordered" evidence="1">
    <location>
        <begin position="1732"/>
        <end position="1775"/>
    </location>
</feature>
<dbReference type="STRING" id="3068.D8TPR2"/>
<feature type="compositionally biased region" description="Low complexity" evidence="1">
    <location>
        <begin position="327"/>
        <end position="358"/>
    </location>
</feature>
<protein>
    <submittedName>
        <fullName evidence="2">Uncharacterized protein</fullName>
    </submittedName>
</protein>
<dbReference type="OrthoDB" id="553379at2759"/>